<dbReference type="CDD" id="cd01109">
    <property type="entry name" value="HTH_YyaN"/>
    <property type="match status" value="1"/>
</dbReference>
<keyword evidence="1" id="KW-0238">DNA-binding</keyword>
<accession>A0A7G6YAQ1</accession>
<dbReference type="Pfam" id="PF13411">
    <property type="entry name" value="MerR_1"/>
    <property type="match status" value="1"/>
</dbReference>
<dbReference type="KEGG" id="lse:F1C12_10785"/>
<feature type="domain" description="HTH merR-type" evidence="2">
    <location>
        <begin position="3"/>
        <end position="73"/>
    </location>
</feature>
<dbReference type="SUPFAM" id="SSF46955">
    <property type="entry name" value="Putative DNA-binding domain"/>
    <property type="match status" value="1"/>
</dbReference>
<sequence>MTSLSIQDVSRQSGLSEPTLRYYEEVGLLGPIARDGSSGHRRYSEGDLDTAQVLACLRAMGVGIEDMRTYQANRLRGHDTAGEQRDILLRHAVRVEEQIATLRTHLDYLRAKAALWDARARADVAAEAEAHIELEAILPRLEETFR</sequence>
<dbReference type="SMART" id="SM00422">
    <property type="entry name" value="HTH_MERR"/>
    <property type="match status" value="1"/>
</dbReference>
<dbReference type="InterPro" id="IPR047057">
    <property type="entry name" value="MerR_fam"/>
</dbReference>
<dbReference type="InterPro" id="IPR000551">
    <property type="entry name" value="MerR-type_HTH_dom"/>
</dbReference>
<proteinExistence type="predicted"/>
<evidence type="ECO:0000259" key="2">
    <source>
        <dbReference type="PROSITE" id="PS50937"/>
    </source>
</evidence>
<organism evidence="3 4">
    <name type="scientific">Leifsonia shinshuensis</name>
    <dbReference type="NCBI Taxonomy" id="150026"/>
    <lineage>
        <taxon>Bacteria</taxon>
        <taxon>Bacillati</taxon>
        <taxon>Actinomycetota</taxon>
        <taxon>Actinomycetes</taxon>
        <taxon>Micrococcales</taxon>
        <taxon>Microbacteriaceae</taxon>
        <taxon>Leifsonia</taxon>
    </lineage>
</organism>
<dbReference type="PROSITE" id="PS50937">
    <property type="entry name" value="HTH_MERR_2"/>
    <property type="match status" value="1"/>
</dbReference>
<evidence type="ECO:0000313" key="3">
    <source>
        <dbReference type="EMBL" id="QNE35566.1"/>
    </source>
</evidence>
<dbReference type="EMBL" id="CP043641">
    <property type="protein sequence ID" value="QNE35566.1"/>
    <property type="molecule type" value="Genomic_DNA"/>
</dbReference>
<dbReference type="InterPro" id="IPR009061">
    <property type="entry name" value="DNA-bd_dom_put_sf"/>
</dbReference>
<reference evidence="4" key="1">
    <citation type="submission" date="2019-09" db="EMBL/GenBank/DDBJ databases">
        <title>Antimicrobial potential of Antarctic Bacteria.</title>
        <authorList>
            <person name="Benaud N."/>
            <person name="Edwards R.J."/>
            <person name="Ferrari B.C."/>
        </authorList>
    </citation>
    <scope>NUCLEOTIDE SEQUENCE [LARGE SCALE GENOMIC DNA]</scope>
    <source>
        <strain evidence="4">INR9</strain>
    </source>
</reference>
<evidence type="ECO:0000313" key="4">
    <source>
        <dbReference type="Proteomes" id="UP000515511"/>
    </source>
</evidence>
<dbReference type="GO" id="GO:0003700">
    <property type="term" value="F:DNA-binding transcription factor activity"/>
    <property type="evidence" value="ECO:0007669"/>
    <property type="project" value="InterPro"/>
</dbReference>
<dbReference type="AlphaFoldDB" id="A0A7G6YAQ1"/>
<dbReference type="GO" id="GO:0003677">
    <property type="term" value="F:DNA binding"/>
    <property type="evidence" value="ECO:0007669"/>
    <property type="project" value="UniProtKB-KW"/>
</dbReference>
<dbReference type="Proteomes" id="UP000515511">
    <property type="component" value="Chromosome"/>
</dbReference>
<evidence type="ECO:0000256" key="1">
    <source>
        <dbReference type="ARBA" id="ARBA00023125"/>
    </source>
</evidence>
<dbReference type="RefSeq" id="WP_185275035.1">
    <property type="nucleotide sequence ID" value="NZ_CP043641.1"/>
</dbReference>
<dbReference type="PANTHER" id="PTHR30204:SF98">
    <property type="entry name" value="HTH-TYPE TRANSCRIPTIONAL REGULATOR ADHR"/>
    <property type="match status" value="1"/>
</dbReference>
<name>A0A7G6YAQ1_9MICO</name>
<gene>
    <name evidence="3" type="ORF">F1C12_10785</name>
</gene>
<dbReference type="Gene3D" id="1.10.1660.10">
    <property type="match status" value="1"/>
</dbReference>
<protein>
    <submittedName>
        <fullName evidence="3">MerR family transcriptional regulator</fullName>
    </submittedName>
</protein>
<dbReference type="PANTHER" id="PTHR30204">
    <property type="entry name" value="REDOX-CYCLING DRUG-SENSING TRANSCRIPTIONAL ACTIVATOR SOXR"/>
    <property type="match status" value="1"/>
</dbReference>